<evidence type="ECO:0000256" key="2">
    <source>
        <dbReference type="ARBA" id="ARBA00023239"/>
    </source>
</evidence>
<protein>
    <submittedName>
        <fullName evidence="4">Short chain dehydrogenase</fullName>
    </submittedName>
</protein>
<keyword evidence="2" id="KW-0456">Lyase</keyword>
<dbReference type="GO" id="GO:0019323">
    <property type="term" value="P:pentose catabolic process"/>
    <property type="evidence" value="ECO:0007669"/>
    <property type="project" value="TreeGrafter"/>
</dbReference>
<dbReference type="GO" id="GO:0046872">
    <property type="term" value="F:metal ion binding"/>
    <property type="evidence" value="ECO:0007669"/>
    <property type="project" value="UniProtKB-KW"/>
</dbReference>
<gene>
    <name evidence="4" type="ORF">HG15A2_42270</name>
</gene>
<evidence type="ECO:0000256" key="1">
    <source>
        <dbReference type="ARBA" id="ARBA00022723"/>
    </source>
</evidence>
<dbReference type="InterPro" id="IPR001303">
    <property type="entry name" value="Aldolase_II/adducin_N"/>
</dbReference>
<dbReference type="PANTHER" id="PTHR22789">
    <property type="entry name" value="FUCULOSE PHOSPHATE ALDOLASE"/>
    <property type="match status" value="1"/>
</dbReference>
<dbReference type="InterPro" id="IPR036409">
    <property type="entry name" value="Aldolase_II/adducin_N_sf"/>
</dbReference>
<dbReference type="EMBL" id="CP036263">
    <property type="protein sequence ID" value="QDT00885.1"/>
    <property type="molecule type" value="Genomic_DNA"/>
</dbReference>
<evidence type="ECO:0000313" key="5">
    <source>
        <dbReference type="Proteomes" id="UP000319852"/>
    </source>
</evidence>
<organism evidence="4 5">
    <name type="scientific">Adhaeretor mobilis</name>
    <dbReference type="NCBI Taxonomy" id="1930276"/>
    <lineage>
        <taxon>Bacteria</taxon>
        <taxon>Pseudomonadati</taxon>
        <taxon>Planctomycetota</taxon>
        <taxon>Planctomycetia</taxon>
        <taxon>Pirellulales</taxon>
        <taxon>Lacipirellulaceae</taxon>
        <taxon>Adhaeretor</taxon>
    </lineage>
</organism>
<dbReference type="KEGG" id="amob:HG15A2_42270"/>
<dbReference type="Pfam" id="PF00596">
    <property type="entry name" value="Aldolase_II"/>
    <property type="match status" value="1"/>
</dbReference>
<sequence length="240" mass="26132">MAHQVAQFEEMAILGEGNVSGQLDADRLLIKASGTQLGTLTTDQLVEVNSQVILKSLDGADTGDEGVESLLLESRANPDALKPSVETLFHSWLLELPGIHFVGHTHPICVNQLLCSPRAEDYAKRRLFPDQIVYCGQESVLIPYVDPGLTLARCIAQEVEAFRDRTGCIPKTILLENHGLIAIGGSAKQVEAALMMAEKAARVFVGATTAGGPIFMPVEQVERIGARSDEHYRQRMLETN</sequence>
<dbReference type="SMART" id="SM01007">
    <property type="entry name" value="Aldolase_II"/>
    <property type="match status" value="1"/>
</dbReference>
<evidence type="ECO:0000259" key="3">
    <source>
        <dbReference type="SMART" id="SM01007"/>
    </source>
</evidence>
<dbReference type="Proteomes" id="UP000319852">
    <property type="component" value="Chromosome"/>
</dbReference>
<dbReference type="OrthoDB" id="9774430at2"/>
<dbReference type="SUPFAM" id="SSF53639">
    <property type="entry name" value="AraD/HMP-PK domain-like"/>
    <property type="match status" value="1"/>
</dbReference>
<evidence type="ECO:0000313" key="4">
    <source>
        <dbReference type="EMBL" id="QDT00885.1"/>
    </source>
</evidence>
<dbReference type="GO" id="GO:0016832">
    <property type="term" value="F:aldehyde-lyase activity"/>
    <property type="evidence" value="ECO:0007669"/>
    <property type="project" value="TreeGrafter"/>
</dbReference>
<reference evidence="4 5" key="1">
    <citation type="submission" date="2019-02" db="EMBL/GenBank/DDBJ databases">
        <title>Deep-cultivation of Planctomycetes and their phenomic and genomic characterization uncovers novel biology.</title>
        <authorList>
            <person name="Wiegand S."/>
            <person name="Jogler M."/>
            <person name="Boedeker C."/>
            <person name="Pinto D."/>
            <person name="Vollmers J."/>
            <person name="Rivas-Marin E."/>
            <person name="Kohn T."/>
            <person name="Peeters S.H."/>
            <person name="Heuer A."/>
            <person name="Rast P."/>
            <person name="Oberbeckmann S."/>
            <person name="Bunk B."/>
            <person name="Jeske O."/>
            <person name="Meyerdierks A."/>
            <person name="Storesund J.E."/>
            <person name="Kallscheuer N."/>
            <person name="Luecker S."/>
            <person name="Lage O.M."/>
            <person name="Pohl T."/>
            <person name="Merkel B.J."/>
            <person name="Hornburger P."/>
            <person name="Mueller R.-W."/>
            <person name="Bruemmer F."/>
            <person name="Labrenz M."/>
            <person name="Spormann A.M."/>
            <person name="Op den Camp H."/>
            <person name="Overmann J."/>
            <person name="Amann R."/>
            <person name="Jetten M.S.M."/>
            <person name="Mascher T."/>
            <person name="Medema M.H."/>
            <person name="Devos D.P."/>
            <person name="Kaster A.-K."/>
            <person name="Ovreas L."/>
            <person name="Rohde M."/>
            <person name="Galperin M.Y."/>
            <person name="Jogler C."/>
        </authorList>
    </citation>
    <scope>NUCLEOTIDE SEQUENCE [LARGE SCALE GENOMIC DNA]</scope>
    <source>
        <strain evidence="4 5">HG15A2</strain>
    </source>
</reference>
<keyword evidence="1" id="KW-0479">Metal-binding</keyword>
<dbReference type="AlphaFoldDB" id="A0A517N175"/>
<dbReference type="PANTHER" id="PTHR22789:SF0">
    <property type="entry name" value="3-OXO-TETRONATE 4-PHOSPHATE DECARBOXYLASE-RELATED"/>
    <property type="match status" value="1"/>
</dbReference>
<keyword evidence="5" id="KW-1185">Reference proteome</keyword>
<accession>A0A517N175</accession>
<proteinExistence type="predicted"/>
<dbReference type="Gene3D" id="3.40.225.10">
    <property type="entry name" value="Class II aldolase/adducin N-terminal domain"/>
    <property type="match status" value="1"/>
</dbReference>
<feature type="domain" description="Class II aldolase/adducin N-terminal" evidence="3">
    <location>
        <begin position="3"/>
        <end position="205"/>
    </location>
</feature>
<name>A0A517N175_9BACT</name>
<dbReference type="InterPro" id="IPR050197">
    <property type="entry name" value="Aldolase_class_II_sugar_metab"/>
</dbReference>
<dbReference type="GO" id="GO:0005829">
    <property type="term" value="C:cytosol"/>
    <property type="evidence" value="ECO:0007669"/>
    <property type="project" value="TreeGrafter"/>
</dbReference>